<reference evidence="4" key="2">
    <citation type="journal article" date="2008" name="Nucleic Acids Res.">
        <title>The rice annotation project database (RAP-DB): 2008 update.</title>
        <authorList>
            <consortium name="The rice annotation project (RAP)"/>
        </authorList>
    </citation>
    <scope>GENOME REANNOTATION</scope>
    <source>
        <strain evidence="4">cv. Nipponbare</strain>
    </source>
</reference>
<dbReference type="EMBL" id="AP008210">
    <property type="protein sequence ID" value="BAH92729.1"/>
    <property type="molecule type" value="Genomic_DNA"/>
</dbReference>
<feature type="region of interest" description="Disordered" evidence="1">
    <location>
        <begin position="1"/>
        <end position="37"/>
    </location>
</feature>
<feature type="transmembrane region" description="Helical" evidence="2">
    <location>
        <begin position="96"/>
        <end position="114"/>
    </location>
</feature>
<reference evidence="3 4" key="1">
    <citation type="journal article" date="2005" name="Nature">
        <title>The map-based sequence of the rice genome.</title>
        <authorList>
            <consortium name="International rice genome sequencing project (IRGSP)"/>
            <person name="Matsumoto T."/>
            <person name="Wu J."/>
            <person name="Kanamori H."/>
            <person name="Katayose Y."/>
            <person name="Fujisawa M."/>
            <person name="Namiki N."/>
            <person name="Mizuno H."/>
            <person name="Yamamoto K."/>
            <person name="Antonio B.A."/>
            <person name="Baba T."/>
            <person name="Sakata K."/>
            <person name="Nagamura Y."/>
            <person name="Aoki H."/>
            <person name="Arikawa K."/>
            <person name="Arita K."/>
            <person name="Bito T."/>
            <person name="Chiden Y."/>
            <person name="Fujitsuka N."/>
            <person name="Fukunaka R."/>
            <person name="Hamada M."/>
            <person name="Harada C."/>
            <person name="Hayashi A."/>
            <person name="Hijishita S."/>
            <person name="Honda M."/>
            <person name="Hosokawa S."/>
            <person name="Ichikawa Y."/>
            <person name="Idonuma A."/>
            <person name="Iijima M."/>
            <person name="Ikeda M."/>
            <person name="Ikeno M."/>
            <person name="Ito K."/>
            <person name="Ito S."/>
            <person name="Ito T."/>
            <person name="Ito Y."/>
            <person name="Ito Y."/>
            <person name="Iwabuchi A."/>
            <person name="Kamiya K."/>
            <person name="Karasawa W."/>
            <person name="Kurita K."/>
            <person name="Katagiri S."/>
            <person name="Kikuta A."/>
            <person name="Kobayashi H."/>
            <person name="Kobayashi N."/>
            <person name="Machita K."/>
            <person name="Maehara T."/>
            <person name="Masukawa M."/>
            <person name="Mizubayashi T."/>
            <person name="Mukai Y."/>
            <person name="Nagasaki H."/>
            <person name="Nagata Y."/>
            <person name="Naito S."/>
            <person name="Nakashima M."/>
            <person name="Nakama Y."/>
            <person name="Nakamichi Y."/>
            <person name="Nakamura M."/>
            <person name="Meguro A."/>
            <person name="Negishi M."/>
            <person name="Ohta I."/>
            <person name="Ohta T."/>
            <person name="Okamoto M."/>
            <person name="Ono N."/>
            <person name="Saji S."/>
            <person name="Sakaguchi M."/>
            <person name="Sakai K."/>
            <person name="Shibata M."/>
            <person name="Shimokawa T."/>
            <person name="Song J."/>
            <person name="Takazaki Y."/>
            <person name="Terasawa K."/>
            <person name="Tsugane M."/>
            <person name="Tsuji K."/>
            <person name="Ueda S."/>
            <person name="Waki K."/>
            <person name="Yamagata H."/>
            <person name="Yamamoto M."/>
            <person name="Yamamoto S."/>
            <person name="Yamane H."/>
            <person name="Yoshiki S."/>
            <person name="Yoshihara R."/>
            <person name="Yukawa K."/>
            <person name="Zhong H."/>
            <person name="Yano M."/>
            <person name="Yuan Q."/>
            <person name="Ouyang S."/>
            <person name="Liu J."/>
            <person name="Jones K.M."/>
            <person name="Gansberger K."/>
            <person name="Moffat K."/>
            <person name="Hill J."/>
            <person name="Bera J."/>
            <person name="Fadrosh D."/>
            <person name="Jin S."/>
            <person name="Johri S."/>
            <person name="Kim M."/>
            <person name="Overton L."/>
            <person name="Reardon M."/>
            <person name="Tsitrin T."/>
            <person name="Vuong H."/>
            <person name="Weaver B."/>
            <person name="Ciecko A."/>
            <person name="Tallon L."/>
            <person name="Jackson J."/>
            <person name="Pai G."/>
            <person name="Aken S.V."/>
            <person name="Utterback T."/>
            <person name="Reidmuller S."/>
            <person name="Feldblyum T."/>
            <person name="Hsiao J."/>
            <person name="Zismann V."/>
            <person name="Iobst S."/>
            <person name="de Vazeille A.R."/>
            <person name="Buell C.R."/>
            <person name="Ying K."/>
            <person name="Li Y."/>
            <person name="Lu T."/>
            <person name="Huang Y."/>
            <person name="Zhao Q."/>
            <person name="Feng Q."/>
            <person name="Zhang L."/>
            <person name="Zhu J."/>
            <person name="Weng Q."/>
            <person name="Mu J."/>
            <person name="Lu Y."/>
            <person name="Fan D."/>
            <person name="Liu Y."/>
            <person name="Guan J."/>
            <person name="Zhang Y."/>
            <person name="Yu S."/>
            <person name="Liu X."/>
            <person name="Zhang Y."/>
            <person name="Hong G."/>
            <person name="Han B."/>
            <person name="Choisne N."/>
            <person name="Demange N."/>
            <person name="Orjeda G."/>
            <person name="Samain S."/>
            <person name="Cattolico L."/>
            <person name="Pelletier E."/>
            <person name="Couloux A."/>
            <person name="Segurens B."/>
            <person name="Wincker P."/>
            <person name="D'Hont A."/>
            <person name="Scarpelli C."/>
            <person name="Weissenbach J."/>
            <person name="Salanoubat M."/>
            <person name="Quetier F."/>
            <person name="Yu Y."/>
            <person name="Kim H.R."/>
            <person name="Rambo T."/>
            <person name="Currie J."/>
            <person name="Collura K."/>
            <person name="Luo M."/>
            <person name="Yang T."/>
            <person name="Ammiraju J.S.S."/>
            <person name="Engler F."/>
            <person name="Soderlund C."/>
            <person name="Wing R.A."/>
            <person name="Palmer L.E."/>
            <person name="de la Bastide M."/>
            <person name="Spiegel L."/>
            <person name="Nascimento L."/>
            <person name="Zutavern T."/>
            <person name="O'Shaughnessy A."/>
            <person name="Dike S."/>
            <person name="Dedhia N."/>
            <person name="Preston R."/>
            <person name="Balija V."/>
            <person name="McCombie W.R."/>
            <person name="Chow T."/>
            <person name="Chen H."/>
            <person name="Chung M."/>
            <person name="Chen C."/>
            <person name="Shaw J."/>
            <person name="Wu H."/>
            <person name="Hsiao K."/>
            <person name="Chao Y."/>
            <person name="Chu M."/>
            <person name="Cheng C."/>
            <person name="Hour A."/>
            <person name="Lee P."/>
            <person name="Lin S."/>
            <person name="Lin Y."/>
            <person name="Liou J."/>
            <person name="Liu S."/>
            <person name="Hsing Y."/>
            <person name="Raghuvanshi S."/>
            <person name="Mohanty A."/>
            <person name="Bharti A.K."/>
            <person name="Gaur A."/>
            <person name="Gupta V."/>
            <person name="Kumar D."/>
            <person name="Ravi V."/>
            <person name="Vij S."/>
            <person name="Kapur A."/>
            <person name="Khurana P."/>
            <person name="Khurana P."/>
            <person name="Khurana J.P."/>
            <person name="Tyagi A.K."/>
            <person name="Gaikwad K."/>
            <person name="Singh A."/>
            <person name="Dalal V."/>
            <person name="Srivastava S."/>
            <person name="Dixit A."/>
            <person name="Pal A.K."/>
            <person name="Ghazi I.A."/>
            <person name="Yadav M."/>
            <person name="Pandit A."/>
            <person name="Bhargava A."/>
            <person name="Sureshbabu K."/>
            <person name="Batra K."/>
            <person name="Sharma T.R."/>
            <person name="Mohapatra T."/>
            <person name="Singh N.K."/>
            <person name="Messing J."/>
            <person name="Nelson A.B."/>
            <person name="Fuks G."/>
            <person name="Kavchok S."/>
            <person name="Keizer G."/>
            <person name="Linton E."/>
            <person name="Llaca V."/>
            <person name="Song R."/>
            <person name="Tanyolac B."/>
            <person name="Young S."/>
            <person name="Ho-Il K."/>
            <person name="Hahn J.H."/>
            <person name="Sangsakoo G."/>
            <person name="Vanavichit A."/>
            <person name="de Mattos Luiz.A.T."/>
            <person name="Zimmer P.D."/>
            <person name="Malone G."/>
            <person name="Dellagostin O."/>
            <person name="de Oliveira A.C."/>
            <person name="Bevan M."/>
            <person name="Bancroft I."/>
            <person name="Minx P."/>
            <person name="Cordum H."/>
            <person name="Wilson R."/>
            <person name="Cheng Z."/>
            <person name="Jin W."/>
            <person name="Jiang J."/>
            <person name="Leong S.A."/>
            <person name="Iwama H."/>
            <person name="Gojobori T."/>
            <person name="Itoh T."/>
            <person name="Niimura Y."/>
            <person name="Fujii Y."/>
            <person name="Habara T."/>
            <person name="Sakai H."/>
            <person name="Sato Y."/>
            <person name="Wilson G."/>
            <person name="Kumar K."/>
            <person name="McCouch S."/>
            <person name="Juretic N."/>
            <person name="Hoen D."/>
            <person name="Wright S."/>
            <person name="Bruskiewich R."/>
            <person name="Bureau T."/>
            <person name="Miyao A."/>
            <person name="Hirochika H."/>
            <person name="Nishikawa T."/>
            <person name="Kadowaki K."/>
            <person name="Sugiura M."/>
            <person name="Burr B."/>
            <person name="Sasaki T."/>
        </authorList>
    </citation>
    <scope>NUCLEOTIDE SEQUENCE [LARGE SCALE GENOMIC DNA]</scope>
    <source>
        <strain evidence="4">cv. Nipponbare</strain>
    </source>
</reference>
<keyword evidence="2" id="KW-1133">Transmembrane helix</keyword>
<dbReference type="KEGG" id="dosa:Os04g0499800"/>
<evidence type="ECO:0000256" key="2">
    <source>
        <dbReference type="SAM" id="Phobius"/>
    </source>
</evidence>
<accession>C7J145</accession>
<evidence type="ECO:0000313" key="4">
    <source>
        <dbReference type="Proteomes" id="UP000000763"/>
    </source>
</evidence>
<evidence type="ECO:0000256" key="1">
    <source>
        <dbReference type="SAM" id="MobiDB-lite"/>
    </source>
</evidence>
<dbReference type="AlphaFoldDB" id="C7J145"/>
<name>C7J145_ORYSJ</name>
<sequence length="131" mass="14698">MPRGQLYRPSAAASGPTRSGGGRRHRAERPPSAPSRPCRIVGVEQLRQRPPLLRPRRRLLVHPLRHCWIRGQQQRRPSAGVGELCPSVKGAARKNWNGVLLLVHAIAIFFYRIGANEFAKLEVTGCLDWLI</sequence>
<proteinExistence type="predicted"/>
<keyword evidence="2" id="KW-0472">Membrane</keyword>
<dbReference type="Proteomes" id="UP000000763">
    <property type="component" value="Chromosome 4"/>
</dbReference>
<evidence type="ECO:0000313" key="3">
    <source>
        <dbReference type="EMBL" id="BAH92729.1"/>
    </source>
</evidence>
<organism evidence="3 4">
    <name type="scientific">Oryza sativa subsp. japonica</name>
    <name type="common">Rice</name>
    <dbReference type="NCBI Taxonomy" id="39947"/>
    <lineage>
        <taxon>Eukaryota</taxon>
        <taxon>Viridiplantae</taxon>
        <taxon>Streptophyta</taxon>
        <taxon>Embryophyta</taxon>
        <taxon>Tracheophyta</taxon>
        <taxon>Spermatophyta</taxon>
        <taxon>Magnoliopsida</taxon>
        <taxon>Liliopsida</taxon>
        <taxon>Poales</taxon>
        <taxon>Poaceae</taxon>
        <taxon>BOP clade</taxon>
        <taxon>Oryzoideae</taxon>
        <taxon>Oryzeae</taxon>
        <taxon>Oryzinae</taxon>
        <taxon>Oryza</taxon>
        <taxon>Oryza sativa</taxon>
    </lineage>
</organism>
<protein>
    <submittedName>
        <fullName evidence="3">Os04g0499800 protein</fullName>
    </submittedName>
</protein>
<keyword evidence="2" id="KW-0812">Transmembrane</keyword>
<gene>
    <name evidence="3" type="ordered locus">Os04g0499800</name>
</gene>